<keyword evidence="1" id="KW-1133">Transmembrane helix</keyword>
<keyword evidence="3" id="KW-1185">Reference proteome</keyword>
<dbReference type="EMBL" id="JFZT01000061">
    <property type="protein sequence ID" value="EZQ01844.1"/>
    <property type="molecule type" value="Genomic_DNA"/>
</dbReference>
<keyword evidence="1" id="KW-0472">Membrane</keyword>
<protein>
    <submittedName>
        <fullName evidence="2">Uncharacterized protein</fullName>
    </submittedName>
</protein>
<accession>A0A031LKX8</accession>
<feature type="transmembrane region" description="Helical" evidence="1">
    <location>
        <begin position="130"/>
        <end position="150"/>
    </location>
</feature>
<evidence type="ECO:0000313" key="2">
    <source>
        <dbReference type="EMBL" id="EZQ01844.1"/>
    </source>
</evidence>
<proteinExistence type="predicted"/>
<name>A0A031LKX8_9CREN</name>
<dbReference type="Proteomes" id="UP000024332">
    <property type="component" value="Unassembled WGS sequence"/>
</dbReference>
<dbReference type="AlphaFoldDB" id="A0A031LKX8"/>
<keyword evidence="1" id="KW-0812">Transmembrane</keyword>
<gene>
    <name evidence="2" type="ORF">CM19_12165</name>
</gene>
<comment type="caution">
    <text evidence="2">The sequence shown here is derived from an EMBL/GenBank/DDBJ whole genome shotgun (WGS) entry which is preliminary data.</text>
</comment>
<sequence>MSLYTLKILEGNRMEIGKSQDISKKVSSMINSAIESIVVLSGEIGIDLAKEIVRKAASGVNTSIITSDAQLANFLEDYRHNYGQEMLKSLHLEILNLNRKISILARIPFVVLVLSIAALIVTFIRDGYTSLSFIVLILITVPLTIIIFFVTRRMRGKLESETGVKNDNYQRTLEEYKELKENLRKRLHITLVPEKINFSILIADNNSLLTSGKLEIYGGSNNSRNELVLTEEMSKDNALKIISFIVNLNKI</sequence>
<evidence type="ECO:0000256" key="1">
    <source>
        <dbReference type="SAM" id="Phobius"/>
    </source>
</evidence>
<evidence type="ECO:0000313" key="3">
    <source>
        <dbReference type="Proteomes" id="UP000024332"/>
    </source>
</evidence>
<organism evidence="2 3">
    <name type="scientific">Candidatus Acidianus copahuensis</name>
    <dbReference type="NCBI Taxonomy" id="1160895"/>
    <lineage>
        <taxon>Archaea</taxon>
        <taxon>Thermoproteota</taxon>
        <taxon>Thermoprotei</taxon>
        <taxon>Sulfolobales</taxon>
        <taxon>Sulfolobaceae</taxon>
        <taxon>Acidianus</taxon>
    </lineage>
</organism>
<feature type="transmembrane region" description="Helical" evidence="1">
    <location>
        <begin position="103"/>
        <end position="124"/>
    </location>
</feature>
<reference evidence="2 3" key="1">
    <citation type="submission" date="2014-03" db="EMBL/GenBank/DDBJ databases">
        <title>Draft genome sequence of the novel thermoacidophilic archaea Acidianus copahuensis ALE1 strain, isolated from Copahue volcanic area in Neuquen Argentina.</title>
        <authorList>
            <person name="Urbieta M.S."/>
            <person name="Rascovan N."/>
            <person name="Castro C."/>
            <person name="Revale S."/>
            <person name="Giaveno M.A."/>
            <person name="Vazquez M.P."/>
            <person name="Donati E.R."/>
        </authorList>
    </citation>
    <scope>NUCLEOTIDE SEQUENCE [LARGE SCALE GENOMIC DNA]</scope>
    <source>
        <strain evidence="2 3">ALE1</strain>
    </source>
</reference>